<dbReference type="EMBL" id="NJES01000044">
    <property type="protein sequence ID" value="PHH79484.1"/>
    <property type="molecule type" value="Genomic_DNA"/>
</dbReference>
<keyword evidence="1" id="KW-0732">Signal</keyword>
<feature type="signal peptide" evidence="1">
    <location>
        <begin position="1"/>
        <end position="18"/>
    </location>
</feature>
<proteinExistence type="predicted"/>
<protein>
    <submittedName>
        <fullName evidence="2">Uncharacterized protein</fullName>
    </submittedName>
</protein>
<organism evidence="2 3">
    <name type="scientific">Ophiocordyceps camponoti-rufipedis</name>
    <dbReference type="NCBI Taxonomy" id="2004952"/>
    <lineage>
        <taxon>Eukaryota</taxon>
        <taxon>Fungi</taxon>
        <taxon>Dikarya</taxon>
        <taxon>Ascomycota</taxon>
        <taxon>Pezizomycotina</taxon>
        <taxon>Sordariomycetes</taxon>
        <taxon>Hypocreomycetidae</taxon>
        <taxon>Hypocreales</taxon>
        <taxon>Ophiocordycipitaceae</taxon>
        <taxon>Ophiocordyceps</taxon>
    </lineage>
</organism>
<sequence>MQTFLTLLVSALAGLTLGQELEEANARNCPTVTLTKSSCSTCLRAMCVMQKTVTCQRGCQTPLPTVYKSFPCGSGCHGGCGTFYTYKGCGKPTPTPTPTPAPKL</sequence>
<dbReference type="Proteomes" id="UP000226431">
    <property type="component" value="Unassembled WGS sequence"/>
</dbReference>
<accession>A0A2C5ZJ88</accession>
<evidence type="ECO:0000313" key="2">
    <source>
        <dbReference type="EMBL" id="PHH79484.1"/>
    </source>
</evidence>
<dbReference type="OrthoDB" id="4578803at2759"/>
<evidence type="ECO:0000256" key="1">
    <source>
        <dbReference type="SAM" id="SignalP"/>
    </source>
</evidence>
<keyword evidence="3" id="KW-1185">Reference proteome</keyword>
<reference evidence="2 3" key="1">
    <citation type="submission" date="2017-06" db="EMBL/GenBank/DDBJ databases">
        <title>Ant-infecting Ophiocordyceps genomes reveal a high diversity of potential behavioral manipulation genes and a possible major role for enterotoxins.</title>
        <authorList>
            <person name="De Bekker C."/>
            <person name="Evans H.C."/>
            <person name="Brachmann A."/>
            <person name="Hughes D.P."/>
        </authorList>
    </citation>
    <scope>NUCLEOTIDE SEQUENCE [LARGE SCALE GENOMIC DNA]</scope>
    <source>
        <strain evidence="2 3">Map16</strain>
    </source>
</reference>
<gene>
    <name evidence="2" type="ORF">CDD80_4711</name>
</gene>
<name>A0A2C5ZJ88_9HYPO</name>
<feature type="chain" id="PRO_5013152195" evidence="1">
    <location>
        <begin position="19"/>
        <end position="104"/>
    </location>
</feature>
<evidence type="ECO:0000313" key="3">
    <source>
        <dbReference type="Proteomes" id="UP000226431"/>
    </source>
</evidence>
<comment type="caution">
    <text evidence="2">The sequence shown here is derived from an EMBL/GenBank/DDBJ whole genome shotgun (WGS) entry which is preliminary data.</text>
</comment>
<dbReference type="AlphaFoldDB" id="A0A2C5ZJ88"/>